<dbReference type="InterPro" id="IPR002792">
    <property type="entry name" value="TRAM_dom"/>
</dbReference>
<dbReference type="InterPro" id="IPR030391">
    <property type="entry name" value="MeTrfase_TrmA_CS"/>
</dbReference>
<dbReference type="Pfam" id="PF05958">
    <property type="entry name" value="tRNA_U5-meth_tr"/>
    <property type="match status" value="1"/>
</dbReference>
<dbReference type="RefSeq" id="WP_084666887.1">
    <property type="nucleotide sequence ID" value="NZ_LT838272.1"/>
</dbReference>
<dbReference type="FunFam" id="2.40.50.140:FF:000097">
    <property type="entry name" value="23S rRNA (uracil(1939)-C(5))-methyltransferase RlmD"/>
    <property type="match status" value="1"/>
</dbReference>
<dbReference type="CDD" id="cd02440">
    <property type="entry name" value="AdoMet_MTases"/>
    <property type="match status" value="1"/>
</dbReference>
<dbReference type="InterPro" id="IPR010280">
    <property type="entry name" value="U5_MeTrfase_fam"/>
</dbReference>
<dbReference type="FunFam" id="3.40.50.150:FF:000009">
    <property type="entry name" value="23S rRNA (Uracil(1939)-C(5))-methyltransferase RlmD"/>
    <property type="match status" value="1"/>
</dbReference>
<evidence type="ECO:0000256" key="1">
    <source>
        <dbReference type="ARBA" id="ARBA00022603"/>
    </source>
</evidence>
<dbReference type="Gene3D" id="2.40.50.140">
    <property type="entry name" value="Nucleic acid-binding proteins"/>
    <property type="match status" value="1"/>
</dbReference>
<dbReference type="SUPFAM" id="SSF53335">
    <property type="entry name" value="S-adenosyl-L-methionine-dependent methyltransferases"/>
    <property type="match status" value="1"/>
</dbReference>
<dbReference type="PANTHER" id="PTHR11061:SF30">
    <property type="entry name" value="TRNA (URACIL(54)-C(5))-METHYLTRANSFERASE"/>
    <property type="match status" value="1"/>
</dbReference>
<dbReference type="EMBL" id="LT838272">
    <property type="protein sequence ID" value="SMC00060.1"/>
    <property type="molecule type" value="Genomic_DNA"/>
</dbReference>
<proteinExistence type="inferred from homology"/>
<evidence type="ECO:0000313" key="7">
    <source>
        <dbReference type="EMBL" id="SMC00060.1"/>
    </source>
</evidence>
<evidence type="ECO:0000256" key="5">
    <source>
        <dbReference type="PROSITE-ProRule" id="PRU10015"/>
    </source>
</evidence>
<keyword evidence="1 4" id="KW-0489">Methyltransferase</keyword>
<dbReference type="SUPFAM" id="SSF50249">
    <property type="entry name" value="Nucleic acid-binding proteins"/>
    <property type="match status" value="1"/>
</dbReference>
<dbReference type="Proteomes" id="UP000192569">
    <property type="component" value="Chromosome I"/>
</dbReference>
<comment type="similarity">
    <text evidence="4">Belongs to the class I-like SAM-binding methyltransferase superfamily. RNA M5U methyltransferase family.</text>
</comment>
<dbReference type="STRING" id="698762.SAMN00808754_3249"/>
<dbReference type="Pfam" id="PF01938">
    <property type="entry name" value="TRAM"/>
    <property type="match status" value="1"/>
</dbReference>
<dbReference type="Gene3D" id="2.40.50.1070">
    <property type="match status" value="1"/>
</dbReference>
<dbReference type="PROSITE" id="PS01230">
    <property type="entry name" value="TRMA_1"/>
    <property type="match status" value="1"/>
</dbReference>
<dbReference type="GO" id="GO:0070041">
    <property type="term" value="F:rRNA (uridine-C5-)-methyltransferase activity"/>
    <property type="evidence" value="ECO:0007669"/>
    <property type="project" value="TreeGrafter"/>
</dbReference>
<dbReference type="InterPro" id="IPR029063">
    <property type="entry name" value="SAM-dependent_MTases_sf"/>
</dbReference>
<name>A0A1W1W3M6_9FIRM</name>
<keyword evidence="8" id="KW-1185">Reference proteome</keyword>
<dbReference type="InterPro" id="IPR030390">
    <property type="entry name" value="MeTrfase_TrmA_AS"/>
</dbReference>
<feature type="active site" evidence="5">
    <location>
        <position position="395"/>
    </location>
</feature>
<evidence type="ECO:0000256" key="4">
    <source>
        <dbReference type="PROSITE-ProRule" id="PRU01024"/>
    </source>
</evidence>
<accession>A0A1W1W3M6</accession>
<organism evidence="7 8">
    <name type="scientific">Thermanaeromonas toyohensis ToBE</name>
    <dbReference type="NCBI Taxonomy" id="698762"/>
    <lineage>
        <taxon>Bacteria</taxon>
        <taxon>Bacillati</taxon>
        <taxon>Bacillota</taxon>
        <taxon>Clostridia</taxon>
        <taxon>Neomoorellales</taxon>
        <taxon>Neomoorellaceae</taxon>
        <taxon>Thermanaeromonas</taxon>
    </lineage>
</organism>
<dbReference type="Gene3D" id="3.40.50.150">
    <property type="entry name" value="Vaccinia Virus protein VP39"/>
    <property type="match status" value="1"/>
</dbReference>
<dbReference type="PROSITE" id="PS50926">
    <property type="entry name" value="TRAM"/>
    <property type="match status" value="1"/>
</dbReference>
<dbReference type="PANTHER" id="PTHR11061">
    <property type="entry name" value="RNA M5U METHYLTRANSFERASE"/>
    <property type="match status" value="1"/>
</dbReference>
<dbReference type="PROSITE" id="PS51687">
    <property type="entry name" value="SAM_MT_RNA_M5U"/>
    <property type="match status" value="1"/>
</dbReference>
<gene>
    <name evidence="7" type="ORF">SAMN00808754_3249</name>
</gene>
<sequence length="444" mass="50156">MYGCQSHMLGHKVKVFITGCSHRGEGLGRLPSGQIIFIPYALPGEEVECQVTEVKRDYARGRLEKIVAPSPHRIEPACPVFYTCGGCHLQHAAYPLQLEIKRRQVEEALLRLGKLQGYTLKPVLGMDWPWRYRNKVHLHVGKINETLRLGLYQERSHELVDTRDCLLLPEDMVKIWQILEEEGIPHIQEKGLYGALLRKSFSTGEIMVGLVGYQDLCPEGRLFQNLLNYGASSIVQILPGNGLKVLAGQKYLWEEIGPCRFRLSPTSFFQVNPRQAAKIYEIVLDYASLTGKETVIDIYSGTGTIALFLAPRASKVYGLEVSEEALADARANAQENKAKNVSFLWGPAERSLPRLLEKGTKAEVIVLDPPRQGCHPRVLETVARSRPRRLIYVSCYPATLARDLQYLSCQGYWIKEVQPVDMFPQTHHIECVALLLPKDNRKSK</sequence>
<feature type="binding site" evidence="4">
    <location>
        <position position="320"/>
    </location>
    <ligand>
        <name>S-adenosyl-L-methionine</name>
        <dbReference type="ChEBI" id="CHEBI:59789"/>
    </ligand>
</feature>
<dbReference type="NCBIfam" id="TIGR00479">
    <property type="entry name" value="rumA"/>
    <property type="match status" value="1"/>
</dbReference>
<feature type="active site" description="Nucleophile" evidence="4">
    <location>
        <position position="395"/>
    </location>
</feature>
<feature type="domain" description="TRAM" evidence="6">
    <location>
        <begin position="6"/>
        <end position="65"/>
    </location>
</feature>
<dbReference type="GO" id="GO:0070475">
    <property type="term" value="P:rRNA base methylation"/>
    <property type="evidence" value="ECO:0007669"/>
    <property type="project" value="TreeGrafter"/>
</dbReference>
<feature type="binding site" evidence="4">
    <location>
        <position position="270"/>
    </location>
    <ligand>
        <name>S-adenosyl-L-methionine</name>
        <dbReference type="ChEBI" id="CHEBI:59789"/>
    </ligand>
</feature>
<protein>
    <submittedName>
        <fullName evidence="7">23S rRNA (Uracil1939-C5)-methyltransferase</fullName>
    </submittedName>
</protein>
<evidence type="ECO:0000256" key="3">
    <source>
        <dbReference type="ARBA" id="ARBA00022691"/>
    </source>
</evidence>
<feature type="binding site" evidence="4">
    <location>
        <position position="299"/>
    </location>
    <ligand>
        <name>S-adenosyl-L-methionine</name>
        <dbReference type="ChEBI" id="CHEBI:59789"/>
    </ligand>
</feature>
<keyword evidence="3 4" id="KW-0949">S-adenosyl-L-methionine</keyword>
<dbReference type="InterPro" id="IPR012340">
    <property type="entry name" value="NA-bd_OB-fold"/>
</dbReference>
<evidence type="ECO:0000256" key="2">
    <source>
        <dbReference type="ARBA" id="ARBA00022679"/>
    </source>
</evidence>
<evidence type="ECO:0000313" key="8">
    <source>
        <dbReference type="Proteomes" id="UP000192569"/>
    </source>
</evidence>
<evidence type="ECO:0000259" key="6">
    <source>
        <dbReference type="PROSITE" id="PS50926"/>
    </source>
</evidence>
<feature type="binding site" evidence="4">
    <location>
        <position position="368"/>
    </location>
    <ligand>
        <name>S-adenosyl-L-methionine</name>
        <dbReference type="ChEBI" id="CHEBI:59789"/>
    </ligand>
</feature>
<keyword evidence="2 4" id="KW-0808">Transferase</keyword>
<reference evidence="7 8" key="1">
    <citation type="submission" date="2017-04" db="EMBL/GenBank/DDBJ databases">
        <authorList>
            <person name="Afonso C.L."/>
            <person name="Miller P.J."/>
            <person name="Scott M.A."/>
            <person name="Spackman E."/>
            <person name="Goraichik I."/>
            <person name="Dimitrov K.M."/>
            <person name="Suarez D.L."/>
            <person name="Swayne D.E."/>
        </authorList>
    </citation>
    <scope>NUCLEOTIDE SEQUENCE [LARGE SCALE GENOMIC DNA]</scope>
    <source>
        <strain evidence="7 8">ToBE</strain>
    </source>
</reference>
<dbReference type="PROSITE" id="PS01231">
    <property type="entry name" value="TRMA_2"/>
    <property type="match status" value="1"/>
</dbReference>
<dbReference type="AlphaFoldDB" id="A0A1W1W3M6"/>